<gene>
    <name evidence="2" type="ordered locus">GM21_0817</name>
</gene>
<evidence type="ECO:0000256" key="1">
    <source>
        <dbReference type="SAM" id="MobiDB-lite"/>
    </source>
</evidence>
<evidence type="ECO:0000313" key="2">
    <source>
        <dbReference type="EMBL" id="ACT16887.1"/>
    </source>
</evidence>
<evidence type="ECO:0008006" key="3">
    <source>
        <dbReference type="Google" id="ProtNLM"/>
    </source>
</evidence>
<reference evidence="2" key="1">
    <citation type="submission" date="2009-07" db="EMBL/GenBank/DDBJ databases">
        <title>Complete sequence of Geobacter sp. M21.</title>
        <authorList>
            <consortium name="US DOE Joint Genome Institute"/>
            <person name="Lucas S."/>
            <person name="Copeland A."/>
            <person name="Lapidus A."/>
            <person name="Glavina del Rio T."/>
            <person name="Dalin E."/>
            <person name="Tice H."/>
            <person name="Bruce D."/>
            <person name="Goodwin L."/>
            <person name="Pitluck S."/>
            <person name="Saunders E."/>
            <person name="Brettin T."/>
            <person name="Detter J.C."/>
            <person name="Han C."/>
            <person name="Larimer F."/>
            <person name="Land M."/>
            <person name="Hauser L."/>
            <person name="Kyrpides N."/>
            <person name="Ovchinnikova G."/>
            <person name="Lovley D."/>
        </authorList>
    </citation>
    <scope>NUCLEOTIDE SEQUENCE [LARGE SCALE GENOMIC DNA]</scope>
    <source>
        <strain evidence="2">M21</strain>
    </source>
</reference>
<dbReference type="HOGENOM" id="CLU_751765_0_0_7"/>
<name>C6E147_GEOSM</name>
<accession>C6E147</accession>
<organism evidence="2">
    <name type="scientific">Geobacter sp. (strain M21)</name>
    <dbReference type="NCBI Taxonomy" id="443144"/>
    <lineage>
        <taxon>Bacteria</taxon>
        <taxon>Pseudomonadati</taxon>
        <taxon>Thermodesulfobacteriota</taxon>
        <taxon>Desulfuromonadia</taxon>
        <taxon>Geobacterales</taxon>
        <taxon>Geobacteraceae</taxon>
        <taxon>Geobacter</taxon>
    </lineage>
</organism>
<feature type="region of interest" description="Disordered" evidence="1">
    <location>
        <begin position="43"/>
        <end position="69"/>
    </location>
</feature>
<dbReference type="AlphaFoldDB" id="C6E147"/>
<dbReference type="OrthoDB" id="7560402at2"/>
<sequence length="390" mass="42955">MRWLAVVGGNIAGKLGELNSPQDSGSPEFKKRQAIREYNALLDRTDPTEPAGDPCMKCLSSQKGRRRNERHDLIRKVQNDAAAEPNHVVQMRMLETADRLSKDMDRVEDARLSLHTYTANEDGPQEEFLKPLRDQAPPGFKIASLDKVADDFGVNPEALKDMLNNKEYPSQKIMIYERDPDILGSIPKYTIAFRGSTTDKGDWNNNGRNEAGVEAPHQKKAAELGSFLAEGATAKGESIDTLVEATGHSKGGSEAQAFAAASGCVARVFNPAGFSPSQYDETAGVSEEDMRIDKTIVIDKDINGNVLPSTNKNVHTDPLYYAQHVALTKFVMKKPVKSSPTRELSPIDPDLAVPCKEQSETEAHSMLQVIEAMERDKKADQEALIRYTAV</sequence>
<proteinExistence type="predicted"/>
<dbReference type="Pfam" id="PF26363">
    <property type="entry name" value="Phospholipase-like"/>
    <property type="match status" value="1"/>
</dbReference>
<protein>
    <recommendedName>
        <fullName evidence="3">Phospholipase</fullName>
    </recommendedName>
</protein>
<dbReference type="EMBL" id="CP001661">
    <property type="protein sequence ID" value="ACT16887.1"/>
    <property type="molecule type" value="Genomic_DNA"/>
</dbReference>
<dbReference type="STRING" id="443144.GM21_0817"/>
<dbReference type="KEGG" id="gem:GM21_0817"/>